<dbReference type="RefSeq" id="XP_041135154.1">
    <property type="nucleotide sequence ID" value="XM_041280271.1"/>
</dbReference>
<evidence type="ECO:0000256" key="3">
    <source>
        <dbReference type="ARBA" id="ARBA00022833"/>
    </source>
</evidence>
<feature type="compositionally biased region" description="Basic and acidic residues" evidence="5">
    <location>
        <begin position="53"/>
        <end position="66"/>
    </location>
</feature>
<name>A0A871R7T8_DEKBR</name>
<feature type="compositionally biased region" description="Basic and acidic residues" evidence="5">
    <location>
        <begin position="536"/>
        <end position="556"/>
    </location>
</feature>
<evidence type="ECO:0000256" key="4">
    <source>
        <dbReference type="PROSITE-ProRule" id="PRU00091"/>
    </source>
</evidence>
<dbReference type="SUPFAM" id="SSF57903">
    <property type="entry name" value="FYVE/PHD zinc finger"/>
    <property type="match status" value="1"/>
</dbReference>
<dbReference type="OrthoDB" id="10018316at2759"/>
<dbReference type="SMART" id="SM00064">
    <property type="entry name" value="FYVE"/>
    <property type="match status" value="1"/>
</dbReference>
<dbReference type="EMBL" id="CP063132">
    <property type="protein sequence ID" value="QOU18661.1"/>
    <property type="molecule type" value="Genomic_DNA"/>
</dbReference>
<evidence type="ECO:0000256" key="1">
    <source>
        <dbReference type="ARBA" id="ARBA00022723"/>
    </source>
</evidence>
<evidence type="ECO:0000256" key="2">
    <source>
        <dbReference type="ARBA" id="ARBA00022771"/>
    </source>
</evidence>
<feature type="region of interest" description="Disordered" evidence="5">
    <location>
        <begin position="243"/>
        <end position="346"/>
    </location>
</feature>
<feature type="region of interest" description="Disordered" evidence="5">
    <location>
        <begin position="1"/>
        <end position="101"/>
    </location>
</feature>
<sequence length="646" mass="69188">MTSGAINGSLHLQRMDSSNRTAAKAGVHRLERNSGSSSSSSGGQSEESSIESQSHEYTKEEVDTSREATNSPVGSQADGQVAGGGGVMSKTGVENGGKDGTEYLRREAVDYRGGAAQEANKAGREADSRQRTLARMQQYGMVQNAEDMVPNVDGQRHNAMNPLYASIQLSQSSGGSEVGDGEKGEVRNGRNVGNAEIREVRNVGNSDVGNSEMSSEMGNSDIGNEMKNINRFVGKALPYQPPHEHPARISPRDFVQNGRRPGQVGGVRGTPGRTPGKVITTPGEVTATPGRHFGRTSGGDSGSVTATPGRVPGGTFGTLGASTRLPSAATRHPPGRYRSQGLQPRPVPSLHPSTILDAPFDVSASAPMSGYRGSSSPFRDESCADLKQINIQRRPLYTPAVLRSTTTLTDLDTGRPGADTGQVARPRLVSTGSASSVGSLGSISSYWNFLRGSPPGDREAGPGPTRRHWRPDSARYSCHHCGRLLNYLTPVRRKHHCRYCGDIFCSDCLRNYIYLDQQAHFAVFGSNGEGDGSESENYRGDEMNHDESSQMNREEGNEMNYGGGDVMNHGSNQNNANATTSTDKKFLCKVCASCAQKYEDFVKLHSTRDHNLGSAADQAGGKKGSARRDTLKPQSGVPIDWDWSSF</sequence>
<keyword evidence="2 4" id="KW-0863">Zinc-finger</keyword>
<keyword evidence="3" id="KW-0862">Zinc</keyword>
<gene>
    <name evidence="7" type="ORF">BRETT_001728</name>
</gene>
<dbReference type="AlphaFoldDB" id="A0A871R7T8"/>
<dbReference type="InterPro" id="IPR017455">
    <property type="entry name" value="Znf_FYVE-rel"/>
</dbReference>
<dbReference type="GO" id="GO:0008270">
    <property type="term" value="F:zinc ion binding"/>
    <property type="evidence" value="ECO:0007669"/>
    <property type="project" value="UniProtKB-KW"/>
</dbReference>
<evidence type="ECO:0000256" key="5">
    <source>
        <dbReference type="SAM" id="MobiDB-lite"/>
    </source>
</evidence>
<dbReference type="InterPro" id="IPR013083">
    <property type="entry name" value="Znf_RING/FYVE/PHD"/>
</dbReference>
<dbReference type="Gene3D" id="3.30.40.10">
    <property type="entry name" value="Zinc/RING finger domain, C3HC4 (zinc finger)"/>
    <property type="match status" value="1"/>
</dbReference>
<dbReference type="Pfam" id="PF01363">
    <property type="entry name" value="FYVE"/>
    <property type="match status" value="1"/>
</dbReference>
<dbReference type="GeneID" id="64573652"/>
<reference evidence="7" key="1">
    <citation type="submission" date="2020-10" db="EMBL/GenBank/DDBJ databases">
        <authorList>
            <person name="Palmer J.M."/>
        </authorList>
    </citation>
    <scope>NUCLEOTIDE SEQUENCE</scope>
    <source>
        <strain evidence="7">UCD 2041</strain>
    </source>
</reference>
<evidence type="ECO:0000259" key="6">
    <source>
        <dbReference type="PROSITE" id="PS50178"/>
    </source>
</evidence>
<feature type="region of interest" description="Disordered" evidence="5">
    <location>
        <begin position="171"/>
        <end position="195"/>
    </location>
</feature>
<evidence type="ECO:0000313" key="7">
    <source>
        <dbReference type="EMBL" id="QOU18661.1"/>
    </source>
</evidence>
<dbReference type="Proteomes" id="UP000663131">
    <property type="component" value="Chromosome 4"/>
</dbReference>
<feature type="compositionally biased region" description="Low complexity" evidence="5">
    <location>
        <begin position="34"/>
        <end position="52"/>
    </location>
</feature>
<feature type="region of interest" description="Disordered" evidence="5">
    <location>
        <begin position="611"/>
        <end position="646"/>
    </location>
</feature>
<reference evidence="7" key="2">
    <citation type="journal article" name="BMC Genomics">
        <title>New genome assemblies reveal patterns of domestication and adaptation across Brettanomyces (Dekkera) species.</title>
        <authorList>
            <person name="Roach M.J."/>
            <person name="Borneman A.R."/>
        </authorList>
    </citation>
    <scope>NUCLEOTIDE SEQUENCE</scope>
    <source>
        <strain evidence="7">UCD 2041</strain>
    </source>
</reference>
<dbReference type="KEGG" id="bbrx:BRETT_001728"/>
<protein>
    <recommendedName>
        <fullName evidence="6">FYVE-type domain-containing protein</fullName>
    </recommendedName>
</protein>
<organism evidence="7 8">
    <name type="scientific">Dekkera bruxellensis</name>
    <name type="common">Brettanomyces custersii</name>
    <dbReference type="NCBI Taxonomy" id="5007"/>
    <lineage>
        <taxon>Eukaryota</taxon>
        <taxon>Fungi</taxon>
        <taxon>Dikarya</taxon>
        <taxon>Ascomycota</taxon>
        <taxon>Saccharomycotina</taxon>
        <taxon>Pichiomycetes</taxon>
        <taxon>Pichiales</taxon>
        <taxon>Pichiaceae</taxon>
        <taxon>Brettanomyces</taxon>
    </lineage>
</organism>
<dbReference type="InterPro" id="IPR000306">
    <property type="entry name" value="Znf_FYVE"/>
</dbReference>
<dbReference type="GO" id="GO:0032266">
    <property type="term" value="F:phosphatidylinositol-3-phosphate binding"/>
    <property type="evidence" value="ECO:0007669"/>
    <property type="project" value="UniProtKB-ARBA"/>
</dbReference>
<proteinExistence type="predicted"/>
<accession>A0A871R7T8</accession>
<keyword evidence="1" id="KW-0479">Metal-binding</keyword>
<evidence type="ECO:0000313" key="8">
    <source>
        <dbReference type="Proteomes" id="UP000663131"/>
    </source>
</evidence>
<dbReference type="InterPro" id="IPR011011">
    <property type="entry name" value="Znf_FYVE_PHD"/>
</dbReference>
<dbReference type="PROSITE" id="PS50178">
    <property type="entry name" value="ZF_FYVE"/>
    <property type="match status" value="1"/>
</dbReference>
<feature type="region of interest" description="Disordered" evidence="5">
    <location>
        <begin position="527"/>
        <end position="576"/>
    </location>
</feature>
<feature type="domain" description="FYVE-type" evidence="6">
    <location>
        <begin position="472"/>
        <end position="599"/>
    </location>
</feature>